<dbReference type="AlphaFoldDB" id="A0A1B2I4W4"/>
<dbReference type="RefSeq" id="WP_066744699.1">
    <property type="nucleotide sequence ID" value="NZ_CALCLR010000092.1"/>
</dbReference>
<dbReference type="EMBL" id="CP016757">
    <property type="protein sequence ID" value="ANZ45025.1"/>
    <property type="molecule type" value="Genomic_DNA"/>
</dbReference>
<dbReference type="SUPFAM" id="SSF52540">
    <property type="entry name" value="P-loop containing nucleoside triphosphate hydrolases"/>
    <property type="match status" value="1"/>
</dbReference>
<dbReference type="OrthoDB" id="5429664at2"/>
<reference evidence="1" key="1">
    <citation type="submission" date="2016-08" db="EMBL/GenBank/DDBJ databases">
        <title>Complete genome of Cloacibacillus porcorum.</title>
        <authorList>
            <person name="Looft T."/>
            <person name="Bayles D.O."/>
            <person name="Alt D.P."/>
        </authorList>
    </citation>
    <scope>NUCLEOTIDE SEQUENCE [LARGE SCALE GENOMIC DNA]</scope>
    <source>
        <strain evidence="1">CL-84</strain>
    </source>
</reference>
<dbReference type="GeneID" id="83057792"/>
<dbReference type="InterPro" id="IPR027417">
    <property type="entry name" value="P-loop_NTPase"/>
</dbReference>
<dbReference type="Proteomes" id="UP000093044">
    <property type="component" value="Chromosome"/>
</dbReference>
<keyword evidence="2" id="KW-1185">Reference proteome</keyword>
<sequence>MAEDRQPLIPNVKTSAFVGAAGTGKSQRAQLVASLVDADYIIDDGLVIHKGSIVCGKSAKSERNQVSAIRRAIFEFDDHRKEVIDYFRSAAPCSVMVIATSDNMAMRILRKLKLPAPEQIVHIEDVATPEEILKARRERFSKGQHVIPVSHVLVRKNFAGKLVGQLRVFWKSKDKHEGEKTIVRPPFSFYGNVHIETEAIEELASFIASRTAQVAKVNEVKVSPEEEESLRIEMKLTVTLGDKKFLSIANLVKERIAVSLRYFTGLDVKTVDVVIAEVQI</sequence>
<protein>
    <submittedName>
        <fullName evidence="1">Uncharacterized protein</fullName>
    </submittedName>
</protein>
<evidence type="ECO:0000313" key="2">
    <source>
        <dbReference type="Proteomes" id="UP000093044"/>
    </source>
</evidence>
<dbReference type="STRING" id="1197717.BED41_08000"/>
<evidence type="ECO:0000313" key="1">
    <source>
        <dbReference type="EMBL" id="ANZ45025.1"/>
    </source>
</evidence>
<dbReference type="KEGG" id="cpor:BED41_08000"/>
<accession>A0A1B2I4W4</accession>
<name>A0A1B2I4W4_9BACT</name>
<proteinExistence type="predicted"/>
<organism evidence="1 2">
    <name type="scientific">Cloacibacillus porcorum</name>
    <dbReference type="NCBI Taxonomy" id="1197717"/>
    <lineage>
        <taxon>Bacteria</taxon>
        <taxon>Thermotogati</taxon>
        <taxon>Synergistota</taxon>
        <taxon>Synergistia</taxon>
        <taxon>Synergistales</taxon>
        <taxon>Synergistaceae</taxon>
        <taxon>Cloacibacillus</taxon>
    </lineage>
</organism>
<gene>
    <name evidence="1" type="ORF">BED41_08000</name>
</gene>